<reference evidence="1 2" key="1">
    <citation type="submission" date="2021-07" db="EMBL/GenBank/DDBJ databases">
        <authorList>
            <person name="Palmer J.M."/>
        </authorList>
    </citation>
    <scope>NUCLEOTIDE SEQUENCE [LARGE SCALE GENOMIC DNA]</scope>
    <source>
        <strain evidence="1 2">AT_MEX2019</strain>
        <tissue evidence="1">Muscle</tissue>
    </source>
</reference>
<accession>A0ABU7B4Y5</accession>
<protein>
    <submittedName>
        <fullName evidence="1">Uncharacterized protein</fullName>
    </submittedName>
</protein>
<dbReference type="Proteomes" id="UP001345963">
    <property type="component" value="Unassembled WGS sequence"/>
</dbReference>
<comment type="caution">
    <text evidence="1">The sequence shown here is derived from an EMBL/GenBank/DDBJ whole genome shotgun (WGS) entry which is preliminary data.</text>
</comment>
<name>A0ABU7B4Y5_9TELE</name>
<organism evidence="1 2">
    <name type="scientific">Ataeniobius toweri</name>
    <dbReference type="NCBI Taxonomy" id="208326"/>
    <lineage>
        <taxon>Eukaryota</taxon>
        <taxon>Metazoa</taxon>
        <taxon>Chordata</taxon>
        <taxon>Craniata</taxon>
        <taxon>Vertebrata</taxon>
        <taxon>Euteleostomi</taxon>
        <taxon>Actinopterygii</taxon>
        <taxon>Neopterygii</taxon>
        <taxon>Teleostei</taxon>
        <taxon>Neoteleostei</taxon>
        <taxon>Acanthomorphata</taxon>
        <taxon>Ovalentaria</taxon>
        <taxon>Atherinomorphae</taxon>
        <taxon>Cyprinodontiformes</taxon>
        <taxon>Goodeidae</taxon>
        <taxon>Ataeniobius</taxon>
    </lineage>
</organism>
<evidence type="ECO:0000313" key="1">
    <source>
        <dbReference type="EMBL" id="MED6244738.1"/>
    </source>
</evidence>
<proteinExistence type="predicted"/>
<evidence type="ECO:0000313" key="2">
    <source>
        <dbReference type="Proteomes" id="UP001345963"/>
    </source>
</evidence>
<keyword evidence="2" id="KW-1185">Reference proteome</keyword>
<gene>
    <name evidence="1" type="ORF">ATANTOWER_022903</name>
</gene>
<sequence>MKSQTHLLLSAPWQTQHFPSAFIAECTDKKLCILSAESKERIHSRIEAGFTEVGHSAPANISKLVCSSYSPDHQPQYTEMLFFLQLLQAKKLRWLPLII</sequence>
<dbReference type="EMBL" id="JAHUTI010039843">
    <property type="protein sequence ID" value="MED6244738.1"/>
    <property type="molecule type" value="Genomic_DNA"/>
</dbReference>